<dbReference type="Proteomes" id="UP000248745">
    <property type="component" value="Unassembled WGS sequence"/>
</dbReference>
<proteinExistence type="predicted"/>
<reference evidence="1 2" key="1">
    <citation type="submission" date="2018-06" db="EMBL/GenBank/DDBJ databases">
        <title>Mucibacter soli gen. nov., sp. nov., a new member of the family Chitinophagaceae producing mucin.</title>
        <authorList>
            <person name="Kim M.-K."/>
            <person name="Park S."/>
            <person name="Kim T.-S."/>
            <person name="Joung Y."/>
            <person name="Han J.-H."/>
            <person name="Kim S.B."/>
        </authorList>
    </citation>
    <scope>NUCLEOTIDE SEQUENCE [LARGE SCALE GENOMIC DNA]</scope>
    <source>
        <strain evidence="1 2">R1-15</strain>
    </source>
</reference>
<name>A0A2W2APM3_9BACT</name>
<organism evidence="1 2">
    <name type="scientific">Taibaiella soli</name>
    <dbReference type="NCBI Taxonomy" id="1649169"/>
    <lineage>
        <taxon>Bacteria</taxon>
        <taxon>Pseudomonadati</taxon>
        <taxon>Bacteroidota</taxon>
        <taxon>Chitinophagia</taxon>
        <taxon>Chitinophagales</taxon>
        <taxon>Chitinophagaceae</taxon>
        <taxon>Taibaiella</taxon>
    </lineage>
</organism>
<keyword evidence="2" id="KW-1185">Reference proteome</keyword>
<dbReference type="AlphaFoldDB" id="A0A2W2APM3"/>
<evidence type="ECO:0000313" key="2">
    <source>
        <dbReference type="Proteomes" id="UP000248745"/>
    </source>
</evidence>
<protein>
    <submittedName>
        <fullName evidence="1">Uncharacterized protein</fullName>
    </submittedName>
</protein>
<sequence length="114" mass="13068">MGVGALMYHVKEERKSTEMDIVCASLQPLKASIPPTSHLYYLMCQGKKQRYASSEYCLAPVFLQLDHNNKIHDSTLLVIPVTDTDSVAYYKMSAGKILWENRDSLYHYLLINPR</sequence>
<accession>A0A2W2APM3</accession>
<gene>
    <name evidence="1" type="ORF">DN068_01855</name>
</gene>
<evidence type="ECO:0000313" key="1">
    <source>
        <dbReference type="EMBL" id="PZF74350.1"/>
    </source>
</evidence>
<dbReference type="EMBL" id="QKTW01000003">
    <property type="protein sequence ID" value="PZF74350.1"/>
    <property type="molecule type" value="Genomic_DNA"/>
</dbReference>
<comment type="caution">
    <text evidence="1">The sequence shown here is derived from an EMBL/GenBank/DDBJ whole genome shotgun (WGS) entry which is preliminary data.</text>
</comment>